<dbReference type="InterPro" id="IPR006260">
    <property type="entry name" value="TonB/TolA_C"/>
</dbReference>
<feature type="compositionally biased region" description="Low complexity" evidence="10">
    <location>
        <begin position="173"/>
        <end position="190"/>
    </location>
</feature>
<feature type="compositionally biased region" description="Polar residues" evidence="10">
    <location>
        <begin position="124"/>
        <end position="133"/>
    </location>
</feature>
<feature type="region of interest" description="Disordered" evidence="10">
    <location>
        <begin position="65"/>
        <end position="190"/>
    </location>
</feature>
<evidence type="ECO:0000256" key="9">
    <source>
        <dbReference type="ARBA" id="ARBA00023136"/>
    </source>
</evidence>
<evidence type="ECO:0000256" key="1">
    <source>
        <dbReference type="ARBA" id="ARBA00004383"/>
    </source>
</evidence>
<feature type="domain" description="TonB C-terminal" evidence="11">
    <location>
        <begin position="195"/>
        <end position="281"/>
    </location>
</feature>
<evidence type="ECO:0000256" key="2">
    <source>
        <dbReference type="ARBA" id="ARBA00006555"/>
    </source>
</evidence>
<evidence type="ECO:0000256" key="4">
    <source>
        <dbReference type="ARBA" id="ARBA00022475"/>
    </source>
</evidence>
<dbReference type="AlphaFoldDB" id="A0A1H7HR57"/>
<name>A0A1H7HR57_9RHOB</name>
<reference evidence="12 13" key="1">
    <citation type="submission" date="2016-10" db="EMBL/GenBank/DDBJ databases">
        <authorList>
            <person name="de Groot N.N."/>
        </authorList>
    </citation>
    <scope>NUCLEOTIDE SEQUENCE [LARGE SCALE GENOMIC DNA]</scope>
    <source>
        <strain evidence="12 13">DSM 100674</strain>
    </source>
</reference>
<evidence type="ECO:0000256" key="7">
    <source>
        <dbReference type="ARBA" id="ARBA00022927"/>
    </source>
</evidence>
<dbReference type="OrthoDB" id="7722272at2"/>
<dbReference type="NCBIfam" id="TIGR01352">
    <property type="entry name" value="tonB_Cterm"/>
    <property type="match status" value="1"/>
</dbReference>
<comment type="subcellular location">
    <subcellularLocation>
        <location evidence="1">Cell inner membrane</location>
        <topology evidence="1">Single-pass membrane protein</topology>
        <orientation evidence="1">Periplasmic side</orientation>
    </subcellularLocation>
</comment>
<dbReference type="PANTHER" id="PTHR33446">
    <property type="entry name" value="PROTEIN TONB-RELATED"/>
    <property type="match status" value="1"/>
</dbReference>
<dbReference type="Pfam" id="PF03544">
    <property type="entry name" value="TonB_C"/>
    <property type="match status" value="1"/>
</dbReference>
<proteinExistence type="inferred from homology"/>
<keyword evidence="13" id="KW-1185">Reference proteome</keyword>
<evidence type="ECO:0000259" key="11">
    <source>
        <dbReference type="PROSITE" id="PS52015"/>
    </source>
</evidence>
<dbReference type="Gene3D" id="3.30.1150.10">
    <property type="match status" value="1"/>
</dbReference>
<evidence type="ECO:0000313" key="13">
    <source>
        <dbReference type="Proteomes" id="UP000199582"/>
    </source>
</evidence>
<comment type="similarity">
    <text evidence="2">Belongs to the TonB family.</text>
</comment>
<evidence type="ECO:0000256" key="3">
    <source>
        <dbReference type="ARBA" id="ARBA00022448"/>
    </source>
</evidence>
<protein>
    <submittedName>
        <fullName evidence="12">Outer membrane transport energization protein TonB</fullName>
    </submittedName>
</protein>
<evidence type="ECO:0000256" key="5">
    <source>
        <dbReference type="ARBA" id="ARBA00022519"/>
    </source>
</evidence>
<feature type="compositionally biased region" description="Basic and acidic residues" evidence="10">
    <location>
        <begin position="65"/>
        <end position="75"/>
    </location>
</feature>
<evidence type="ECO:0000313" key="12">
    <source>
        <dbReference type="EMBL" id="SEK52863.1"/>
    </source>
</evidence>
<keyword evidence="5" id="KW-0997">Cell inner membrane</keyword>
<dbReference type="Proteomes" id="UP000199582">
    <property type="component" value="Unassembled WGS sequence"/>
</dbReference>
<dbReference type="STRING" id="1287727.SAMN05443999_101600"/>
<keyword evidence="7" id="KW-0653">Protein transport</keyword>
<evidence type="ECO:0000256" key="6">
    <source>
        <dbReference type="ARBA" id="ARBA00022692"/>
    </source>
</evidence>
<dbReference type="InterPro" id="IPR037682">
    <property type="entry name" value="TonB_C"/>
</dbReference>
<organism evidence="12 13">
    <name type="scientific">Roseovarius azorensis</name>
    <dbReference type="NCBI Taxonomy" id="1287727"/>
    <lineage>
        <taxon>Bacteria</taxon>
        <taxon>Pseudomonadati</taxon>
        <taxon>Pseudomonadota</taxon>
        <taxon>Alphaproteobacteria</taxon>
        <taxon>Rhodobacterales</taxon>
        <taxon>Roseobacteraceae</taxon>
        <taxon>Roseovarius</taxon>
    </lineage>
</organism>
<dbReference type="InterPro" id="IPR051045">
    <property type="entry name" value="TonB-dependent_transducer"/>
</dbReference>
<dbReference type="EMBL" id="FOAG01000001">
    <property type="protein sequence ID" value="SEK52863.1"/>
    <property type="molecule type" value="Genomic_DNA"/>
</dbReference>
<dbReference type="GO" id="GO:0055085">
    <property type="term" value="P:transmembrane transport"/>
    <property type="evidence" value="ECO:0007669"/>
    <property type="project" value="InterPro"/>
</dbReference>
<dbReference type="SUPFAM" id="SSF74653">
    <property type="entry name" value="TolA/TonB C-terminal domain"/>
    <property type="match status" value="1"/>
</dbReference>
<dbReference type="RefSeq" id="WP_093031691.1">
    <property type="nucleotide sequence ID" value="NZ_FOAG01000001.1"/>
</dbReference>
<keyword evidence="4" id="KW-1003">Cell membrane</keyword>
<keyword evidence="3" id="KW-0813">Transport</keyword>
<dbReference type="GO" id="GO:0005886">
    <property type="term" value="C:plasma membrane"/>
    <property type="evidence" value="ECO:0007669"/>
    <property type="project" value="UniProtKB-SubCell"/>
</dbReference>
<evidence type="ECO:0000256" key="10">
    <source>
        <dbReference type="SAM" id="MobiDB-lite"/>
    </source>
</evidence>
<gene>
    <name evidence="12" type="ORF">SAMN05443999_101600</name>
</gene>
<sequence length="281" mass="29013">MKRGLEFTGFLAVAAAVHAGVWGASSPGVPEAGGAGGQSTVTIEASNAQLASLVEAWQRPVDVLRDSPELARPEAEPQQAAMPRMNPIAEAPPGRSLAGLPEIAAAPDLPQVDATPPPPPERNPTLQEITSETRPVARPAPESNAGTALPKPRAASTAHPREIARGQAGGAAGAAQQPSEAPSLSAAAQQSLMAEWGGQIRARIERQKRYPHGTRATGTAHLTLTVSGRGALISVALRQSSGDPLLDRAALAAVRNARLPAKPRALPGDSHRFNLPVAFAR</sequence>
<keyword evidence="6" id="KW-0812">Transmembrane</keyword>
<keyword evidence="8" id="KW-1133">Transmembrane helix</keyword>
<keyword evidence="9" id="KW-0472">Membrane</keyword>
<dbReference type="PROSITE" id="PS52015">
    <property type="entry name" value="TONB_CTD"/>
    <property type="match status" value="1"/>
</dbReference>
<accession>A0A1H7HR57</accession>
<dbReference type="GO" id="GO:0015031">
    <property type="term" value="P:protein transport"/>
    <property type="evidence" value="ECO:0007669"/>
    <property type="project" value="UniProtKB-KW"/>
</dbReference>
<evidence type="ECO:0000256" key="8">
    <source>
        <dbReference type="ARBA" id="ARBA00022989"/>
    </source>
</evidence>